<dbReference type="OrthoDB" id="7829173at2"/>
<dbReference type="EMBL" id="LAJX01000021">
    <property type="protein sequence ID" value="KJV07698.1"/>
    <property type="molecule type" value="Genomic_DNA"/>
</dbReference>
<organism evidence="1 2">
    <name type="scientific">Methylocucumis oryzae</name>
    <dbReference type="NCBI Taxonomy" id="1632867"/>
    <lineage>
        <taxon>Bacteria</taxon>
        <taxon>Pseudomonadati</taxon>
        <taxon>Pseudomonadota</taxon>
        <taxon>Gammaproteobacteria</taxon>
        <taxon>Methylococcales</taxon>
        <taxon>Methylococcaceae</taxon>
        <taxon>Methylocucumis</taxon>
    </lineage>
</organism>
<reference evidence="1 2" key="2">
    <citation type="journal article" date="2016" name="Microb. Ecol.">
        <title>Genome Characteristics of a Novel Type I Methanotroph (Sn10-6) Isolated from a Flooded Indian Rice Field.</title>
        <authorList>
            <person name="Rahalkar M.C."/>
            <person name="Pandit P.S."/>
            <person name="Dhakephalkar P.K."/>
            <person name="Pore S."/>
            <person name="Arora P."/>
            <person name="Kapse N."/>
        </authorList>
    </citation>
    <scope>NUCLEOTIDE SEQUENCE [LARGE SCALE GENOMIC DNA]</scope>
    <source>
        <strain evidence="1 2">Sn10-6</strain>
    </source>
</reference>
<dbReference type="SUPFAM" id="SSF53756">
    <property type="entry name" value="UDP-Glycosyltransferase/glycogen phosphorylase"/>
    <property type="match status" value="1"/>
</dbReference>
<proteinExistence type="predicted"/>
<accession>A0A0F3IME5</accession>
<evidence type="ECO:0000313" key="2">
    <source>
        <dbReference type="Proteomes" id="UP000033684"/>
    </source>
</evidence>
<comment type="caution">
    <text evidence="1">The sequence shown here is derived from an EMBL/GenBank/DDBJ whole genome shotgun (WGS) entry which is preliminary data.</text>
</comment>
<keyword evidence="2" id="KW-1185">Reference proteome</keyword>
<name>A0A0F3IME5_9GAMM</name>
<evidence type="ECO:0008006" key="3">
    <source>
        <dbReference type="Google" id="ProtNLM"/>
    </source>
</evidence>
<gene>
    <name evidence="1" type="ORF">VZ94_02875</name>
</gene>
<dbReference type="AlphaFoldDB" id="A0A0F3IME5"/>
<sequence length="516" mass="58793">MATMLESTPDVYWVLSDVSDKNAGYRLRIYPICQKLIALGVNLQILSEQELAQQITKIAKNATTVISSKPGNTRFYLCLKYLKQNNIRVIIDLFDNYFSWSPLIHHYGVYWNWLRILNLASDVIVSTSFLKNSLEHLTNTKIRLISDPLPGILDKDLVPDNQAWAKWQSPSRIELLWFGISSNPYYSVGLDDLLSWVNVVEAITKQLNHKFDLSLTICTKSVADIEVVLHVFNRYGINTRFVEWAEDVCDSLLEASHIVLIPTKLNGFSLSKTHNRCSDALARRCLVLTSPNSPYYQYGSAVLYSVNQLCHLLLTLEQSTIKNLINSSLQRINDLIDFDNLVTQFGLEITQNITPSTVPVCSNAHTRSVLIACRTNIDAIKFSRTIDYFVASFEGSGLKANFDIYLQSFDLESQTIKLVFSDKAYDYFTSSIIGNIDLEWSGNKSNLVFITDFWRFVFDITSLSCVITMPNSANCLLELSTIARMTCFHSNHLDLWISMHVEILCKLLKLFECDRD</sequence>
<dbReference type="Proteomes" id="UP000033684">
    <property type="component" value="Unassembled WGS sequence"/>
</dbReference>
<evidence type="ECO:0000313" key="1">
    <source>
        <dbReference type="EMBL" id="KJV07698.1"/>
    </source>
</evidence>
<protein>
    <recommendedName>
        <fullName evidence="3">Glycosyltransferase subfamily 4-like N-terminal domain-containing protein</fullName>
    </recommendedName>
</protein>
<reference evidence="2" key="1">
    <citation type="submission" date="2015-03" db="EMBL/GenBank/DDBJ databases">
        <title>Draft genome sequence of a novel methanotroph (Sn10-6) isolated from flooded ricefield rhizosphere in India.</title>
        <authorList>
            <person name="Pandit P.S."/>
            <person name="Pore S.D."/>
            <person name="Arora P."/>
            <person name="Kapse N.G."/>
            <person name="Dhakephalkar P.K."/>
            <person name="Rahalkar M.C."/>
        </authorList>
    </citation>
    <scope>NUCLEOTIDE SEQUENCE [LARGE SCALE GENOMIC DNA]</scope>
    <source>
        <strain evidence="2">Sn10-6</strain>
    </source>
</reference>